<gene>
    <name evidence="16" type="ORF">SEV965_LOCUS10524</name>
</gene>
<reference evidence="16" key="1">
    <citation type="submission" date="2021-02" db="EMBL/GenBank/DDBJ databases">
        <authorList>
            <person name="Nowell W R."/>
        </authorList>
    </citation>
    <scope>NUCLEOTIDE SEQUENCE</scope>
</reference>
<dbReference type="AlphaFoldDB" id="A0A814GFX4"/>
<dbReference type="Gene3D" id="3.40.50.300">
    <property type="entry name" value="P-loop containing nucleotide triphosphate hydrolases"/>
    <property type="match status" value="1"/>
</dbReference>
<dbReference type="GO" id="GO:0005868">
    <property type="term" value="C:cytoplasmic dynein complex"/>
    <property type="evidence" value="ECO:0007669"/>
    <property type="project" value="InterPro"/>
</dbReference>
<evidence type="ECO:0000256" key="1">
    <source>
        <dbReference type="ARBA" id="ARBA00004120"/>
    </source>
</evidence>
<evidence type="ECO:0000256" key="11">
    <source>
        <dbReference type="ARBA" id="ARBA00023069"/>
    </source>
</evidence>
<keyword evidence="11" id="KW-0969">Cilium</keyword>
<feature type="compositionally biased region" description="Basic and acidic residues" evidence="15">
    <location>
        <begin position="13"/>
        <end position="31"/>
    </location>
</feature>
<evidence type="ECO:0000256" key="6">
    <source>
        <dbReference type="ARBA" id="ARBA00022473"/>
    </source>
</evidence>
<evidence type="ECO:0000256" key="10">
    <source>
        <dbReference type="ARBA" id="ARBA00023017"/>
    </source>
</evidence>
<evidence type="ECO:0000256" key="3">
    <source>
        <dbReference type="ARBA" id="ARBA00004430"/>
    </source>
</evidence>
<evidence type="ECO:0000256" key="9">
    <source>
        <dbReference type="ARBA" id="ARBA00022794"/>
    </source>
</evidence>
<comment type="similarity">
    <text evidence="4">Belongs to the dynein light intermediate chain family.</text>
</comment>
<name>A0A814GFX4_9BILA</name>
<proteinExistence type="inferred from homology"/>
<evidence type="ECO:0000256" key="13">
    <source>
        <dbReference type="ARBA" id="ARBA00023212"/>
    </source>
</evidence>
<evidence type="ECO:0000256" key="4">
    <source>
        <dbReference type="ARBA" id="ARBA00006831"/>
    </source>
</evidence>
<keyword evidence="7" id="KW-0963">Cytoplasm</keyword>
<evidence type="ECO:0000256" key="7">
    <source>
        <dbReference type="ARBA" id="ARBA00022490"/>
    </source>
</evidence>
<evidence type="ECO:0000313" key="17">
    <source>
        <dbReference type="Proteomes" id="UP000663889"/>
    </source>
</evidence>
<dbReference type="PANTHER" id="PTHR13236:SF0">
    <property type="entry name" value="CYTOPLASMIC DYNEIN 2 LIGHT INTERMEDIATE CHAIN 1"/>
    <property type="match status" value="1"/>
</dbReference>
<keyword evidence="10" id="KW-0243">Dynein</keyword>
<dbReference type="GO" id="GO:0005874">
    <property type="term" value="C:microtubule"/>
    <property type="evidence" value="ECO:0007669"/>
    <property type="project" value="UniProtKB-KW"/>
</dbReference>
<keyword evidence="9" id="KW-0970">Cilium biogenesis/degradation</keyword>
<evidence type="ECO:0000256" key="14">
    <source>
        <dbReference type="ARBA" id="ARBA00023273"/>
    </source>
</evidence>
<comment type="subcellular location">
    <subcellularLocation>
        <location evidence="3">Cytoplasm</location>
        <location evidence="3">Cytoskeleton</location>
        <location evidence="3">Cilium axoneme</location>
    </subcellularLocation>
    <subcellularLocation>
        <location evidence="1">Cytoplasm</location>
        <location evidence="1">Cytoskeleton</location>
        <location evidence="1">Cilium basal body</location>
    </subcellularLocation>
    <subcellularLocation>
        <location evidence="2">Cytoplasm</location>
        <location evidence="2">Cytoskeleton</location>
        <location evidence="2">Microtubule organizing center</location>
        <location evidence="2">Centrosome</location>
    </subcellularLocation>
</comment>
<dbReference type="GO" id="GO:0005930">
    <property type="term" value="C:axoneme"/>
    <property type="evidence" value="ECO:0007669"/>
    <property type="project" value="UniProtKB-SubCell"/>
</dbReference>
<accession>A0A814GFX4</accession>
<evidence type="ECO:0000256" key="8">
    <source>
        <dbReference type="ARBA" id="ARBA00022701"/>
    </source>
</evidence>
<evidence type="ECO:0000256" key="2">
    <source>
        <dbReference type="ARBA" id="ARBA00004300"/>
    </source>
</evidence>
<keyword evidence="12" id="KW-0505">Motor protein</keyword>
<comment type="caution">
    <text evidence="16">The sequence shown here is derived from an EMBL/GenBank/DDBJ whole genome shotgun (WGS) entry which is preliminary data.</text>
</comment>
<evidence type="ECO:0000256" key="15">
    <source>
        <dbReference type="SAM" id="MobiDB-lite"/>
    </source>
</evidence>
<feature type="region of interest" description="Disordered" evidence="15">
    <location>
        <begin position="1"/>
        <end position="34"/>
    </location>
</feature>
<dbReference type="SUPFAM" id="SSF52540">
    <property type="entry name" value="P-loop containing nucleoside triphosphate hydrolases"/>
    <property type="match status" value="1"/>
</dbReference>
<dbReference type="Proteomes" id="UP000663889">
    <property type="component" value="Unassembled WGS sequence"/>
</dbReference>
<keyword evidence="8" id="KW-0493">Microtubule</keyword>
<dbReference type="PANTHER" id="PTHR13236">
    <property type="entry name" value="DYNEIN 2 LIGHT INTERMEDIATE CHAIN, ISOFORM 2"/>
    <property type="match status" value="1"/>
</dbReference>
<dbReference type="InterPro" id="IPR027417">
    <property type="entry name" value="P-loop_NTPase"/>
</dbReference>
<dbReference type="GO" id="GO:0005813">
    <property type="term" value="C:centrosome"/>
    <property type="evidence" value="ECO:0007669"/>
    <property type="project" value="UniProtKB-SubCell"/>
</dbReference>
<dbReference type="GO" id="GO:0035735">
    <property type="term" value="P:intraciliary transport involved in cilium assembly"/>
    <property type="evidence" value="ECO:0007669"/>
    <property type="project" value="InterPro"/>
</dbReference>
<keyword evidence="13" id="KW-0206">Cytoskeleton</keyword>
<organism evidence="16 17">
    <name type="scientific">Rotaria sordida</name>
    <dbReference type="NCBI Taxonomy" id="392033"/>
    <lineage>
        <taxon>Eukaryota</taxon>
        <taxon>Metazoa</taxon>
        <taxon>Spiralia</taxon>
        <taxon>Gnathifera</taxon>
        <taxon>Rotifera</taxon>
        <taxon>Eurotatoria</taxon>
        <taxon>Bdelloidea</taxon>
        <taxon>Philodinida</taxon>
        <taxon>Philodinidae</taxon>
        <taxon>Rotaria</taxon>
    </lineage>
</organism>
<sequence>MSRRNQINDDNDDNKRHDEDFFGAHNKRQETDLSGGIGGKSLWDAARDIVTSREKAETLPTESNTVLFVGSRTGGKTTMILRYLERTNEAAKPTIALDYNYAKKPKTIDTIGKDVGHIWELGDGTFLTKLIDVVLTPETIANASVVLVLDLSQPQELWHTYQTLYEAIAKRIKYCINEASKQNPYIKEKLKQSVLKRLGNAVRLDKGEIEPLRIPLLIVGSKYDLFQTLEPDAKKSIIKTLRFLTYYHGATLMSYSEKQESVHLRAMINHFLFDTSLSNKQPQIDYQKPLYVKSGSETPEQIGPPPIPEYELGDLRENSPIAVWRAAYCKRFPQEIEKRDPSLTQDYGRDPQYADASIDAMREQKISPIAVWRAAYCKRFPQEIEKRDPSLTQDYGRDPQYADASIDAMREQKMSELQRYLTMKNRSHS</sequence>
<dbReference type="Pfam" id="PF05783">
    <property type="entry name" value="DLIC"/>
    <property type="match status" value="1"/>
</dbReference>
<dbReference type="GO" id="GO:0036064">
    <property type="term" value="C:ciliary basal body"/>
    <property type="evidence" value="ECO:0007669"/>
    <property type="project" value="TreeGrafter"/>
</dbReference>
<dbReference type="InterPro" id="IPR022780">
    <property type="entry name" value="Dynein_light_int_chain"/>
</dbReference>
<evidence type="ECO:0000256" key="12">
    <source>
        <dbReference type="ARBA" id="ARBA00023175"/>
    </source>
</evidence>
<keyword evidence="6" id="KW-0217">Developmental protein</keyword>
<dbReference type="GO" id="GO:0035721">
    <property type="term" value="P:intraciliary retrograde transport"/>
    <property type="evidence" value="ECO:0007669"/>
    <property type="project" value="InterPro"/>
</dbReference>
<dbReference type="EMBL" id="CAJNOU010000433">
    <property type="protein sequence ID" value="CAF0995861.1"/>
    <property type="molecule type" value="Genomic_DNA"/>
</dbReference>
<protein>
    <recommendedName>
        <fullName evidence="5">Cytoplasmic dynein 2 light intermediate chain 1</fullName>
    </recommendedName>
</protein>
<dbReference type="GO" id="GO:0045504">
    <property type="term" value="F:dynein heavy chain binding"/>
    <property type="evidence" value="ECO:0007669"/>
    <property type="project" value="TreeGrafter"/>
</dbReference>
<dbReference type="InterPro" id="IPR040045">
    <property type="entry name" value="DYNC2LI1"/>
</dbReference>
<keyword evidence="14" id="KW-0966">Cell projection</keyword>
<evidence type="ECO:0000256" key="5">
    <source>
        <dbReference type="ARBA" id="ARBA00018863"/>
    </source>
</evidence>
<evidence type="ECO:0000313" key="16">
    <source>
        <dbReference type="EMBL" id="CAF0995861.1"/>
    </source>
</evidence>